<keyword evidence="6" id="KW-1185">Reference proteome</keyword>
<dbReference type="Gene3D" id="4.10.60.10">
    <property type="entry name" value="Zinc finger, CCHC-type"/>
    <property type="match status" value="1"/>
</dbReference>
<dbReference type="PANTHER" id="PTHR40389:SF2">
    <property type="entry name" value="ENDOGENOUS RETROVIRUS GROUP K MEMBER 24 GAG POLYPROTEIN-RELATED"/>
    <property type="match status" value="1"/>
</dbReference>
<dbReference type="Pfam" id="PF14787">
    <property type="entry name" value="zf-CCHC_5"/>
    <property type="match status" value="1"/>
</dbReference>
<feature type="compositionally biased region" description="Low complexity" evidence="3">
    <location>
        <begin position="116"/>
        <end position="129"/>
    </location>
</feature>
<evidence type="ECO:0000256" key="2">
    <source>
        <dbReference type="PROSITE-ProRule" id="PRU00047"/>
    </source>
</evidence>
<evidence type="ECO:0000313" key="5">
    <source>
        <dbReference type="EMBL" id="NWS02812.1"/>
    </source>
</evidence>
<dbReference type="SUPFAM" id="SSF57756">
    <property type="entry name" value="Retrovirus zinc finger-like domains"/>
    <property type="match status" value="2"/>
</dbReference>
<gene>
    <name evidence="5" type="primary">Ervk5_0</name>
    <name evidence="5" type="ORF">MOTALB_R15178</name>
</gene>
<dbReference type="EMBL" id="VXBE01006594">
    <property type="protein sequence ID" value="NWS02812.1"/>
    <property type="molecule type" value="Genomic_DNA"/>
</dbReference>
<dbReference type="GO" id="GO:0008270">
    <property type="term" value="F:zinc ion binding"/>
    <property type="evidence" value="ECO:0007669"/>
    <property type="project" value="UniProtKB-KW"/>
</dbReference>
<dbReference type="InterPro" id="IPR050195">
    <property type="entry name" value="Primate_lentivir_Gag_pol-like"/>
</dbReference>
<feature type="domain" description="CCHC-type" evidence="4">
    <location>
        <begin position="48"/>
        <end position="64"/>
    </location>
</feature>
<feature type="non-terminal residue" evidence="5">
    <location>
        <position position="1"/>
    </location>
</feature>
<dbReference type="GO" id="GO:0003676">
    <property type="term" value="F:nucleic acid binding"/>
    <property type="evidence" value="ECO:0007669"/>
    <property type="project" value="InterPro"/>
</dbReference>
<keyword evidence="2" id="KW-0479">Metal-binding</keyword>
<keyword evidence="1" id="KW-0519">Myristate</keyword>
<dbReference type="SMART" id="SM00343">
    <property type="entry name" value="ZnF_C2HC"/>
    <property type="match status" value="2"/>
</dbReference>
<dbReference type="PROSITE" id="PS50158">
    <property type="entry name" value="ZF_CCHC"/>
    <property type="match status" value="1"/>
</dbReference>
<sequence>INPIRNKPDITIIDFVKTCAHICVEQYRVDLLATALGQQLQVAWETIKCFDCVEEGHVKKQCPKNEQRNKKPSRPFFCPGCKKSHHWYSQCCSKFDQDGRPLPNQGNSKRGLGTCTPQQKKTQPQLLPT</sequence>
<feature type="region of interest" description="Disordered" evidence="3">
    <location>
        <begin position="100"/>
        <end position="129"/>
    </location>
</feature>
<organism evidence="5 6">
    <name type="scientific">Motacilla alba</name>
    <name type="common">White wagtail</name>
    <name type="synonym">Pied wagtail</name>
    <dbReference type="NCBI Taxonomy" id="45807"/>
    <lineage>
        <taxon>Eukaryota</taxon>
        <taxon>Metazoa</taxon>
        <taxon>Chordata</taxon>
        <taxon>Craniata</taxon>
        <taxon>Vertebrata</taxon>
        <taxon>Euteleostomi</taxon>
        <taxon>Archelosauria</taxon>
        <taxon>Archosauria</taxon>
        <taxon>Dinosauria</taxon>
        <taxon>Saurischia</taxon>
        <taxon>Theropoda</taxon>
        <taxon>Coelurosauria</taxon>
        <taxon>Aves</taxon>
        <taxon>Neognathae</taxon>
        <taxon>Neoaves</taxon>
        <taxon>Telluraves</taxon>
        <taxon>Australaves</taxon>
        <taxon>Passeriformes</taxon>
        <taxon>Passeroidea</taxon>
        <taxon>Motacillidae</taxon>
        <taxon>Motacilla</taxon>
    </lineage>
</organism>
<keyword evidence="1" id="KW-0449">Lipoprotein</keyword>
<accession>A0A7K5C3H2</accession>
<evidence type="ECO:0000256" key="1">
    <source>
        <dbReference type="ARBA" id="ARBA00022707"/>
    </source>
</evidence>
<evidence type="ECO:0000256" key="3">
    <source>
        <dbReference type="SAM" id="MobiDB-lite"/>
    </source>
</evidence>
<keyword evidence="2" id="KW-0863">Zinc-finger</keyword>
<name>A0A7K5C3H2_MOTAL</name>
<dbReference type="Proteomes" id="UP000532252">
    <property type="component" value="Unassembled WGS sequence"/>
</dbReference>
<protein>
    <submittedName>
        <fullName evidence="5">GAK5 protein</fullName>
    </submittedName>
</protein>
<feature type="non-terminal residue" evidence="5">
    <location>
        <position position="129"/>
    </location>
</feature>
<dbReference type="InterPro" id="IPR036875">
    <property type="entry name" value="Znf_CCHC_sf"/>
</dbReference>
<dbReference type="PANTHER" id="PTHR40389">
    <property type="entry name" value="ENDOGENOUS RETROVIRUS GROUP K MEMBER 24 GAG POLYPROTEIN-RELATED"/>
    <property type="match status" value="1"/>
</dbReference>
<evidence type="ECO:0000313" key="6">
    <source>
        <dbReference type="Proteomes" id="UP000532252"/>
    </source>
</evidence>
<proteinExistence type="predicted"/>
<dbReference type="AlphaFoldDB" id="A0A7K5C3H2"/>
<comment type="caution">
    <text evidence="5">The sequence shown here is derived from an EMBL/GenBank/DDBJ whole genome shotgun (WGS) entry which is preliminary data.</text>
</comment>
<keyword evidence="2" id="KW-0862">Zinc</keyword>
<reference evidence="5 6" key="1">
    <citation type="submission" date="2019-09" db="EMBL/GenBank/DDBJ databases">
        <title>Bird 10,000 Genomes (B10K) Project - Family phase.</title>
        <authorList>
            <person name="Zhang G."/>
        </authorList>
    </citation>
    <scope>NUCLEOTIDE SEQUENCE [LARGE SCALE GENOMIC DNA]</scope>
    <source>
        <strain evidence="5">B10K-DU-001-75</strain>
        <tissue evidence="5">Muscle</tissue>
    </source>
</reference>
<dbReference type="InterPro" id="IPR001878">
    <property type="entry name" value="Znf_CCHC"/>
</dbReference>
<evidence type="ECO:0000259" key="4">
    <source>
        <dbReference type="PROSITE" id="PS50158"/>
    </source>
</evidence>